<evidence type="ECO:0000313" key="2">
    <source>
        <dbReference type="Proteomes" id="UP001208853"/>
    </source>
</evidence>
<dbReference type="EMBL" id="JAPAIK010000390">
    <property type="protein sequence ID" value="MCW1073631.1"/>
    <property type="molecule type" value="Genomic_DNA"/>
</dbReference>
<name>A0AAW5TEL5_STRAP</name>
<gene>
    <name evidence="1" type="ORF">OJ930_11685</name>
</gene>
<dbReference type="GO" id="GO:0016740">
    <property type="term" value="F:transferase activity"/>
    <property type="evidence" value="ECO:0007669"/>
    <property type="project" value="UniProtKB-KW"/>
</dbReference>
<organism evidence="1 2">
    <name type="scientific">Streptococcus anginosus</name>
    <dbReference type="NCBI Taxonomy" id="1328"/>
    <lineage>
        <taxon>Bacteria</taxon>
        <taxon>Bacillati</taxon>
        <taxon>Bacillota</taxon>
        <taxon>Bacilli</taxon>
        <taxon>Lactobacillales</taxon>
        <taxon>Streptococcaceae</taxon>
        <taxon>Streptococcus</taxon>
        <taxon>Streptococcus anginosus group</taxon>
    </lineage>
</organism>
<feature type="non-terminal residue" evidence="1">
    <location>
        <position position="89"/>
    </location>
</feature>
<evidence type="ECO:0000313" key="1">
    <source>
        <dbReference type="EMBL" id="MCW1073631.1"/>
    </source>
</evidence>
<protein>
    <submittedName>
        <fullName evidence="1">Epoxyalkane--coenzyme M transferase</fullName>
    </submittedName>
</protein>
<feature type="non-terminal residue" evidence="1">
    <location>
        <position position="1"/>
    </location>
</feature>
<reference evidence="1" key="1">
    <citation type="submission" date="2022-10" db="EMBL/GenBank/DDBJ databases">
        <title>Comparative genomic study of S. anginosus.</title>
        <authorList>
            <person name="Prasad A."/>
            <person name="Ene A."/>
            <person name="Jablonska S."/>
            <person name="Du J."/>
            <person name="Wolfe A.J."/>
            <person name="Putonti C."/>
        </authorList>
    </citation>
    <scope>NUCLEOTIDE SEQUENCE</scope>
    <source>
        <strain evidence="1">UMB6888</strain>
    </source>
</reference>
<dbReference type="AlphaFoldDB" id="A0AAW5TEL5"/>
<comment type="caution">
    <text evidence="1">The sequence shown here is derived from an EMBL/GenBank/DDBJ whole genome shotgun (WGS) entry which is preliminary data.</text>
</comment>
<keyword evidence="1" id="KW-0808">Transferase</keyword>
<proteinExistence type="predicted"/>
<sequence>MTEVTNYGSWWWYSFSRLGGLEFTDNEFHAAATAGGGAVELVPFDQRRDWQRFKDAYTDPESGIHQAKRQEVAMPTITGPVTYIGAEQT</sequence>
<accession>A0AAW5TEL5</accession>
<dbReference type="Proteomes" id="UP001208853">
    <property type="component" value="Unassembled WGS sequence"/>
</dbReference>